<dbReference type="EnsemblMetazoa" id="XM_020004348.1">
    <property type="protein sequence ID" value="XP_019859907.1"/>
    <property type="gene ID" value="LOC105314930"/>
</dbReference>
<dbReference type="OrthoDB" id="2133912at2759"/>
<accession>A0A1X7TFF5</accession>
<dbReference type="InterPro" id="IPR031139">
    <property type="entry name" value="RPGRIP1_fam"/>
</dbReference>
<reference evidence="3" key="1">
    <citation type="journal article" date="2010" name="Nature">
        <title>The Amphimedon queenslandica genome and the evolution of animal complexity.</title>
        <authorList>
            <person name="Srivastava M."/>
            <person name="Simakov O."/>
            <person name="Chapman J."/>
            <person name="Fahey B."/>
            <person name="Gauthier M.E."/>
            <person name="Mitros T."/>
            <person name="Richards G.S."/>
            <person name="Conaco C."/>
            <person name="Dacre M."/>
            <person name="Hellsten U."/>
            <person name="Larroux C."/>
            <person name="Putnam N.H."/>
            <person name="Stanke M."/>
            <person name="Adamska M."/>
            <person name="Darling A."/>
            <person name="Degnan S.M."/>
            <person name="Oakley T.H."/>
            <person name="Plachetzki D.C."/>
            <person name="Zhai Y."/>
            <person name="Adamski M."/>
            <person name="Calcino A."/>
            <person name="Cummins S.F."/>
            <person name="Goodstein D.M."/>
            <person name="Harris C."/>
            <person name="Jackson D.J."/>
            <person name="Leys S.P."/>
            <person name="Shu S."/>
            <person name="Woodcroft B.J."/>
            <person name="Vervoort M."/>
            <person name="Kosik K.S."/>
            <person name="Manning G."/>
            <person name="Degnan B.M."/>
            <person name="Rokhsar D.S."/>
        </authorList>
    </citation>
    <scope>NUCLEOTIDE SEQUENCE [LARGE SCALE GENOMIC DNA]</scope>
</reference>
<dbReference type="AlphaFoldDB" id="A0A1X7TFF5"/>
<dbReference type="GO" id="GO:1905515">
    <property type="term" value="P:non-motile cilium assembly"/>
    <property type="evidence" value="ECO:0007669"/>
    <property type="project" value="TreeGrafter"/>
</dbReference>
<feature type="coiled-coil region" evidence="1">
    <location>
        <begin position="372"/>
        <end position="416"/>
    </location>
</feature>
<dbReference type="GO" id="GO:0035869">
    <property type="term" value="C:ciliary transition zone"/>
    <property type="evidence" value="ECO:0007669"/>
    <property type="project" value="TreeGrafter"/>
</dbReference>
<evidence type="ECO:0000256" key="1">
    <source>
        <dbReference type="SAM" id="Coils"/>
    </source>
</evidence>
<sequence length="429" mass="49737">MSVVSEGCRIDPRTKRKITLMDRIDLEDKYIELYEENILLKKHAKGQEDKMKRLGTKLIKLSSDNKRTWREGEADELELKLHEVTGKLSKIETQNAHLRGKVSILKQQLALSWKRATPYGHVTSKTNSGLGRRKSLSFSTETLSYKSKTANTSTQVSPGGPLRYGHSLLEVARKDNVELEEIVLKLKEELTVLKTECDRLEENNRLQSVSHEEAILKLQEKIQIHINDKQRHILEEDVEKIRLQREVQSKSVSLQQATTNCQSLQKELTIMRNKCKSLTTDVTGLKTQLHEEQMISKDLLSKMKECSIEKRSLAELQDILTDVKYEKELLKQRNDRLTKSLLKSIGDTGSVTDDKHTGVSEWITSDMRTHYEQKLNETREETQRTIDELRKEKKLRLKLEEQILQLKDEHTLLKKVIENLHIHSEELSC</sequence>
<proteinExistence type="predicted"/>
<dbReference type="PANTHER" id="PTHR14240">
    <property type="entry name" value="RETINITIS PIGMENTOSA GTPASE REGULATOR-INTERACTING PROTEIN"/>
    <property type="match status" value="1"/>
</dbReference>
<dbReference type="KEGG" id="aqu:105314930"/>
<dbReference type="EnsemblMetazoa" id="Aqu2.1.13253_001">
    <property type="protein sequence ID" value="Aqu2.1.13253_001"/>
    <property type="gene ID" value="Aqu2.1.13253"/>
</dbReference>
<reference evidence="2" key="2">
    <citation type="submission" date="2017-05" db="UniProtKB">
        <authorList>
            <consortium name="EnsemblMetazoa"/>
        </authorList>
    </citation>
    <scope>IDENTIFICATION</scope>
</reference>
<organism evidence="2">
    <name type="scientific">Amphimedon queenslandica</name>
    <name type="common">Sponge</name>
    <dbReference type="NCBI Taxonomy" id="400682"/>
    <lineage>
        <taxon>Eukaryota</taxon>
        <taxon>Metazoa</taxon>
        <taxon>Porifera</taxon>
        <taxon>Demospongiae</taxon>
        <taxon>Heteroscleromorpha</taxon>
        <taxon>Haplosclerida</taxon>
        <taxon>Niphatidae</taxon>
        <taxon>Amphimedon</taxon>
    </lineage>
</organism>
<protein>
    <submittedName>
        <fullName evidence="2">Uncharacterized protein</fullName>
    </submittedName>
</protein>
<name>A0A1X7TFF5_AMPQE</name>
<dbReference type="Proteomes" id="UP000007879">
    <property type="component" value="Unassembled WGS sequence"/>
</dbReference>
<feature type="coiled-coil region" evidence="1">
    <location>
        <begin position="254"/>
        <end position="281"/>
    </location>
</feature>
<evidence type="ECO:0000313" key="2">
    <source>
        <dbReference type="EnsemblMetazoa" id="Aqu2.1.13253_001"/>
    </source>
</evidence>
<gene>
    <name evidence="2" type="primary">105314930</name>
</gene>
<feature type="coiled-coil region" evidence="1">
    <location>
        <begin position="169"/>
        <end position="203"/>
    </location>
</feature>
<keyword evidence="1" id="KW-0175">Coiled coil</keyword>
<keyword evidence="3" id="KW-1185">Reference proteome</keyword>
<dbReference type="PANTHER" id="PTHR14240:SF1">
    <property type="entry name" value="PROTEIN FANTOM-RELATED"/>
    <property type="match status" value="1"/>
</dbReference>
<dbReference type="InParanoid" id="A0A1X7TFF5"/>
<evidence type="ECO:0000313" key="3">
    <source>
        <dbReference type="Proteomes" id="UP000007879"/>
    </source>
</evidence>
<dbReference type="STRING" id="400682.A0A1X7TFF5"/>